<keyword evidence="1" id="KW-0934">Plastid</keyword>
<accession>A0A1Z1MNH6</accession>
<dbReference type="GeneID" id="33360631"/>
<geneLocation type="chloroplast" evidence="1"/>
<dbReference type="EMBL" id="MF101446">
    <property type="protein sequence ID" value="ARW67335.1"/>
    <property type="molecule type" value="Genomic_DNA"/>
</dbReference>
<organism evidence="1">
    <name type="scientific">Gredgaria maugeana</name>
    <dbReference type="NCBI Taxonomy" id="2007213"/>
    <lineage>
        <taxon>Eukaryota</taxon>
        <taxon>Rhodophyta</taxon>
        <taxon>Florideophyceae</taxon>
        <taxon>Rhodymeniophycidae</taxon>
        <taxon>Ceramiales</taxon>
        <taxon>Rhodomelaceae</taxon>
        <taxon>Herposiphonieae</taxon>
        <taxon>Gredgaria</taxon>
    </lineage>
</organism>
<protein>
    <submittedName>
        <fullName evidence="1">Uncharacterized protein</fullName>
    </submittedName>
</protein>
<dbReference type="RefSeq" id="YP_009398149.1">
    <property type="nucleotide sequence ID" value="NC_035290.1"/>
</dbReference>
<reference evidence="1" key="1">
    <citation type="journal article" date="2017" name="J. Phycol.">
        <title>Analysis of chloroplast genomes and a supermatrix inform reclassification of the Rhodomelaceae (Rhodophyta).</title>
        <authorList>
            <person name="Diaz-Tapia P."/>
            <person name="Maggs C.A."/>
            <person name="West J.A."/>
            <person name="Verbruggen H."/>
        </authorList>
    </citation>
    <scope>NUCLEOTIDE SEQUENCE</scope>
    <source>
        <strain evidence="1">PD1230</strain>
    </source>
</reference>
<proteinExistence type="predicted"/>
<evidence type="ECO:0000313" key="1">
    <source>
        <dbReference type="EMBL" id="ARW67335.1"/>
    </source>
</evidence>
<sequence>MTLKINNIFSIYNVCFVVNFLINSSYTNFNCILKNKKSIL</sequence>
<name>A0A1Z1MNH6_9FLOR</name>
<dbReference type="AlphaFoldDB" id="A0A1Z1MNH6"/>
<keyword evidence="1" id="KW-0150">Chloroplast</keyword>
<gene>
    <name evidence="1" type="primary">orf40</name>
</gene>